<dbReference type="PROSITE" id="PS51932">
    <property type="entry name" value="BMV"/>
    <property type="match status" value="1"/>
</dbReference>
<dbReference type="SUPFAM" id="SSF159133">
    <property type="entry name" value="EutN/CcmL-like"/>
    <property type="match status" value="1"/>
</dbReference>
<sequence>MLIGKVVGNLWSTKKDDKLNGNRFLIIRKMKNSEEVEEKIYVAADKVGAGIGELVLVTTGSNAKLTFDSQTLPIDMAIIGIIDSIDLSE</sequence>
<name>A0A1H9CEE5_9LACT</name>
<dbReference type="RefSeq" id="WP_092571084.1">
    <property type="nucleotide sequence ID" value="NZ_FOEN01000004.1"/>
</dbReference>
<proteinExistence type="predicted"/>
<evidence type="ECO:0000313" key="5">
    <source>
        <dbReference type="Proteomes" id="UP000198833"/>
    </source>
</evidence>
<evidence type="ECO:0000313" key="4">
    <source>
        <dbReference type="EMBL" id="SEP99377.1"/>
    </source>
</evidence>
<protein>
    <submittedName>
        <fullName evidence="4">Ethanolamine utilization protein EutN</fullName>
    </submittedName>
</protein>
<dbReference type="EMBL" id="FOEN01000004">
    <property type="protein sequence ID" value="SEP99377.1"/>
    <property type="molecule type" value="Genomic_DNA"/>
</dbReference>
<dbReference type="Pfam" id="PF03319">
    <property type="entry name" value="EutN_CcmL"/>
    <property type="match status" value="1"/>
</dbReference>
<dbReference type="InterPro" id="IPR004992">
    <property type="entry name" value="EutN_CcmL"/>
</dbReference>
<dbReference type="GO" id="GO:0031470">
    <property type="term" value="C:carboxysome"/>
    <property type="evidence" value="ECO:0007669"/>
    <property type="project" value="UniProtKB-SubCell"/>
</dbReference>
<dbReference type="Proteomes" id="UP000198833">
    <property type="component" value="Unassembled WGS sequence"/>
</dbReference>
<reference evidence="4 5" key="1">
    <citation type="submission" date="2016-10" db="EMBL/GenBank/DDBJ databases">
        <authorList>
            <person name="de Groot N.N."/>
        </authorList>
    </citation>
    <scope>NUCLEOTIDE SEQUENCE [LARGE SCALE GENOMIC DNA]</scope>
    <source>
        <strain evidence="4 5">DSM 15695</strain>
    </source>
</reference>
<dbReference type="PANTHER" id="PTHR36539:SF2">
    <property type="entry name" value="ETHANOLAMINE UTILIZATION PROTEIN"/>
    <property type="match status" value="1"/>
</dbReference>
<keyword evidence="2" id="KW-1282">Carboxysome</keyword>
<accession>A0A1H9CEE5</accession>
<dbReference type="Gene3D" id="2.40.50.220">
    <property type="entry name" value="EutN/Ccml"/>
    <property type="match status" value="1"/>
</dbReference>
<dbReference type="PANTHER" id="PTHR36539">
    <property type="entry name" value="ETHANOLAMINE UTILIZATION PROTEIN EUTN"/>
    <property type="match status" value="1"/>
</dbReference>
<gene>
    <name evidence="4" type="ORF">SAMN04488558_1045</name>
</gene>
<organism evidence="4 5">
    <name type="scientific">Ignavigranum ruoffiae</name>
    <dbReference type="NCBI Taxonomy" id="89093"/>
    <lineage>
        <taxon>Bacteria</taxon>
        <taxon>Bacillati</taxon>
        <taxon>Bacillota</taxon>
        <taxon>Bacilli</taxon>
        <taxon>Lactobacillales</taxon>
        <taxon>Aerococcaceae</taxon>
        <taxon>Ignavigranum</taxon>
    </lineage>
</organism>
<evidence type="ECO:0000256" key="1">
    <source>
        <dbReference type="ARBA" id="ARBA00023587"/>
    </source>
</evidence>
<dbReference type="STRING" id="89093.SAMN04488558_1045"/>
<dbReference type="OrthoDB" id="196195at2"/>
<keyword evidence="5" id="KW-1185">Reference proteome</keyword>
<evidence type="ECO:0000256" key="2">
    <source>
        <dbReference type="ARBA" id="ARBA00023669"/>
    </source>
</evidence>
<keyword evidence="3" id="KW-1283">Bacterial microcompartment</keyword>
<dbReference type="InterPro" id="IPR036677">
    <property type="entry name" value="EutN_CcmL_sf"/>
</dbReference>
<dbReference type="CDD" id="cd01614">
    <property type="entry name" value="EutN_CcmL"/>
    <property type="match status" value="1"/>
</dbReference>
<comment type="subcellular location">
    <subcellularLocation>
        <location evidence="1">Carboxysome</location>
    </subcellularLocation>
</comment>
<evidence type="ECO:0000256" key="3">
    <source>
        <dbReference type="ARBA" id="ARBA00024446"/>
    </source>
</evidence>
<dbReference type="AlphaFoldDB" id="A0A1H9CEE5"/>